<organism evidence="1 2">
    <name type="scientific">Diphasiastrum complanatum</name>
    <name type="common">Issler's clubmoss</name>
    <name type="synonym">Lycopodium complanatum</name>
    <dbReference type="NCBI Taxonomy" id="34168"/>
    <lineage>
        <taxon>Eukaryota</taxon>
        <taxon>Viridiplantae</taxon>
        <taxon>Streptophyta</taxon>
        <taxon>Embryophyta</taxon>
        <taxon>Tracheophyta</taxon>
        <taxon>Lycopodiopsida</taxon>
        <taxon>Lycopodiales</taxon>
        <taxon>Lycopodiaceae</taxon>
        <taxon>Lycopodioideae</taxon>
        <taxon>Diphasiastrum</taxon>
    </lineage>
</organism>
<evidence type="ECO:0000313" key="2">
    <source>
        <dbReference type="Proteomes" id="UP001162992"/>
    </source>
</evidence>
<proteinExistence type="predicted"/>
<gene>
    <name evidence="1" type="ORF">O6H91_01G115000</name>
</gene>
<comment type="caution">
    <text evidence="1">The sequence shown here is derived from an EMBL/GenBank/DDBJ whole genome shotgun (WGS) entry which is preliminary data.</text>
</comment>
<dbReference type="Proteomes" id="UP001162992">
    <property type="component" value="Chromosome 1"/>
</dbReference>
<keyword evidence="2" id="KW-1185">Reference proteome</keyword>
<evidence type="ECO:0000313" key="1">
    <source>
        <dbReference type="EMBL" id="KAJ7570318.1"/>
    </source>
</evidence>
<sequence length="393" mass="43161">MGRQPCCEKIGLKKGPWTAEEDRKLVNFITRHGHGCWRAVPKLAGLLRCGKSCRLRWTNYLRPDLKRGFLTDAEEKMIIDLHAVIGNRWSRIAAQLPGRTDNEIKNYWNTRIKKRLRQMGIDPNTHQPLTISSHASSSSSNLDDSETASSDVTAPSTTLAHACKNSVIKKEEPNFELAGEFNDQDAKFPSSGLNLLSTAPTTKELLDQTSSGKTDLAVFELMQSKATVASKNLVGPRSPTSVISHGMDEDCEDASSAMKNGGGSVGLVMANETESKNWMMNSSLQQQSWDSSMPMQAETVPRMSTVVGLSSVDPNIADYLQWIDMPVAWGSSDQENISQPYYELGTHAGGDLGANSNVPWLQLSDGYTFWADSDMTSAACQELQRLAAILDDL</sequence>
<name>A0ACC2EV07_DIPCM</name>
<accession>A0ACC2EV07</accession>
<dbReference type="EMBL" id="CM055092">
    <property type="protein sequence ID" value="KAJ7570318.1"/>
    <property type="molecule type" value="Genomic_DNA"/>
</dbReference>
<reference evidence="2" key="1">
    <citation type="journal article" date="2024" name="Proc. Natl. Acad. Sci. U.S.A.">
        <title>Extraordinary preservation of gene collinearity over three hundred million years revealed in homosporous lycophytes.</title>
        <authorList>
            <person name="Li C."/>
            <person name="Wickell D."/>
            <person name="Kuo L.Y."/>
            <person name="Chen X."/>
            <person name="Nie B."/>
            <person name="Liao X."/>
            <person name="Peng D."/>
            <person name="Ji J."/>
            <person name="Jenkins J."/>
            <person name="Williams M."/>
            <person name="Shu S."/>
            <person name="Plott C."/>
            <person name="Barry K."/>
            <person name="Rajasekar S."/>
            <person name="Grimwood J."/>
            <person name="Han X."/>
            <person name="Sun S."/>
            <person name="Hou Z."/>
            <person name="He W."/>
            <person name="Dai G."/>
            <person name="Sun C."/>
            <person name="Schmutz J."/>
            <person name="Leebens-Mack J.H."/>
            <person name="Li F.W."/>
            <person name="Wang L."/>
        </authorList>
    </citation>
    <scope>NUCLEOTIDE SEQUENCE [LARGE SCALE GENOMIC DNA]</scope>
    <source>
        <strain evidence="2">cv. PW_Plant_1</strain>
    </source>
</reference>
<protein>
    <submittedName>
        <fullName evidence="1">Uncharacterized protein</fullName>
    </submittedName>
</protein>